<dbReference type="InterPro" id="IPR019213">
    <property type="entry name" value="EhaD-like"/>
</dbReference>
<dbReference type="PATRIC" id="fig|1069083.5.peg.106"/>
<protein>
    <recommendedName>
        <fullName evidence="4">MrpA C-terminal/MbhD domain-containing protein</fullName>
    </recommendedName>
</protein>
<evidence type="ECO:0000313" key="3">
    <source>
        <dbReference type="Proteomes" id="UP000053695"/>
    </source>
</evidence>
<evidence type="ECO:0008006" key="4">
    <source>
        <dbReference type="Google" id="ProtNLM"/>
    </source>
</evidence>
<keyword evidence="3" id="KW-1185">Reference proteome</keyword>
<evidence type="ECO:0000313" key="2">
    <source>
        <dbReference type="EMBL" id="ENN96761.1"/>
    </source>
</evidence>
<dbReference type="EMBL" id="APMM01000003">
    <property type="protein sequence ID" value="ENN96761.1"/>
    <property type="molecule type" value="Genomic_DNA"/>
</dbReference>
<dbReference type="Proteomes" id="UP000053695">
    <property type="component" value="Unassembled WGS sequence"/>
</dbReference>
<keyword evidence="1" id="KW-0472">Membrane</keyword>
<organism evidence="2 3">
    <name type="scientific">Methanocaldococcus villosus KIN24-T80</name>
    <dbReference type="NCBI Taxonomy" id="1069083"/>
    <lineage>
        <taxon>Archaea</taxon>
        <taxon>Methanobacteriati</taxon>
        <taxon>Methanobacteriota</taxon>
        <taxon>Methanomada group</taxon>
        <taxon>Methanococci</taxon>
        <taxon>Methanococcales</taxon>
        <taxon>Methanocaldococcaceae</taxon>
        <taxon>Methanocaldococcus</taxon>
    </lineage>
</organism>
<gene>
    <name evidence="2" type="ORF">J422_00551</name>
</gene>
<sequence length="90" mass="10258">MIEYIASLCCVLGAIGVIFYKNPINKIILLSLIEIGVILFIVYYYYLDIALITSLTEPICTVILLIGYMKYLSMVKSKKKYGRELPILTK</sequence>
<evidence type="ECO:0000256" key="1">
    <source>
        <dbReference type="SAM" id="Phobius"/>
    </source>
</evidence>
<keyword evidence="1" id="KW-0812">Transmembrane</keyword>
<dbReference type="STRING" id="1069083.GCA_000371805_00062"/>
<accession>N6VU87</accession>
<comment type="caution">
    <text evidence="2">The sequence shown here is derived from an EMBL/GenBank/DDBJ whole genome shotgun (WGS) entry which is preliminary data.</text>
</comment>
<reference evidence="2 3" key="1">
    <citation type="journal article" date="2013" name="Genome Announc.">
        <title>Draft Genome Sequence of a Highly Flagellated, Fast-Swimming Archaeon, Methanocaldococcus villosus Strain KIN24-T80 (DSM 22612).</title>
        <authorList>
            <person name="Thennarasu S."/>
            <person name="Polireddy D."/>
            <person name="Antony A."/>
            <person name="Yada M.R."/>
            <person name="Algarawi S."/>
            <person name="Sivakumar N."/>
        </authorList>
    </citation>
    <scope>NUCLEOTIDE SEQUENCE [LARGE SCALE GENOMIC DNA]</scope>
    <source>
        <strain evidence="2 3">KIN24-T80</strain>
    </source>
</reference>
<dbReference type="OrthoDB" id="65862at2157"/>
<dbReference type="AlphaFoldDB" id="N6VU87"/>
<feature type="transmembrane region" description="Helical" evidence="1">
    <location>
        <begin position="5"/>
        <end position="20"/>
    </location>
</feature>
<proteinExistence type="predicted"/>
<feature type="transmembrane region" description="Helical" evidence="1">
    <location>
        <begin position="27"/>
        <end position="46"/>
    </location>
</feature>
<feature type="transmembrane region" description="Helical" evidence="1">
    <location>
        <begin position="52"/>
        <end position="71"/>
    </location>
</feature>
<keyword evidence="1" id="KW-1133">Transmembrane helix</keyword>
<dbReference type="Pfam" id="PF09881">
    <property type="entry name" value="EhaD"/>
    <property type="match status" value="1"/>
</dbReference>
<name>N6VU87_9EURY</name>
<dbReference type="RefSeq" id="WP_004589792.1">
    <property type="nucleotide sequence ID" value="NZ_APMM01000003.1"/>
</dbReference>